<dbReference type="RefSeq" id="XP_009548016.1">
    <property type="nucleotide sequence ID" value="XM_009549721.1"/>
</dbReference>
<dbReference type="Gene3D" id="3.30.160.60">
    <property type="entry name" value="Classic Zinc Finger"/>
    <property type="match status" value="1"/>
</dbReference>
<dbReference type="HOGENOM" id="CLU_1267039_0_0_1"/>
<evidence type="ECO:0000259" key="3">
    <source>
        <dbReference type="PROSITE" id="PS50157"/>
    </source>
</evidence>
<dbReference type="EMBL" id="KI925460">
    <property type="protein sequence ID" value="ETW79429.1"/>
    <property type="molecule type" value="Genomic_DNA"/>
</dbReference>
<sequence>MHKQRERVISHDQFSANPPLPVAVPDLEAPIANLNTRSRPPTTPPEFHGLLAMDIAEEDVNPIIVDNPTPPTSIPKMSVSIDVASKEQSGPSSASRPNDRSFRPGPYDPTKNQTPSKGATLVFRRSSLDRCIPKPLVPDQGSFSQYPEFAKRRRHTLHGTTRYNCNECRVGFRRKADWIRHMENAKAHRNPAFLCNRCKRRYSREDALARHVRVVCRS</sequence>
<feature type="domain" description="C2H2-type" evidence="3">
    <location>
        <begin position="193"/>
        <end position="218"/>
    </location>
</feature>
<feature type="compositionally biased region" description="Basic and acidic residues" evidence="2">
    <location>
        <begin position="1"/>
        <end position="10"/>
    </location>
</feature>
<gene>
    <name evidence="4" type="ORF">HETIRDRAFT_172034</name>
</gene>
<evidence type="ECO:0000256" key="1">
    <source>
        <dbReference type="PROSITE-ProRule" id="PRU00042"/>
    </source>
</evidence>
<feature type="region of interest" description="Disordered" evidence="2">
    <location>
        <begin position="83"/>
        <end position="118"/>
    </location>
</feature>
<keyword evidence="1" id="KW-0479">Metal-binding</keyword>
<name>W4K133_HETIT</name>
<dbReference type="InterPro" id="IPR013087">
    <property type="entry name" value="Znf_C2H2_type"/>
</dbReference>
<evidence type="ECO:0000313" key="4">
    <source>
        <dbReference type="EMBL" id="ETW79429.1"/>
    </source>
</evidence>
<feature type="domain" description="C2H2-type" evidence="3">
    <location>
        <begin position="163"/>
        <end position="191"/>
    </location>
</feature>
<dbReference type="InterPro" id="IPR036236">
    <property type="entry name" value="Znf_C2H2_sf"/>
</dbReference>
<proteinExistence type="predicted"/>
<keyword evidence="1" id="KW-0863">Zinc-finger</keyword>
<protein>
    <recommendedName>
        <fullName evidence="3">C2H2-type domain-containing protein</fullName>
    </recommendedName>
</protein>
<dbReference type="InParanoid" id="W4K133"/>
<organism evidence="4 5">
    <name type="scientific">Heterobasidion irregulare (strain TC 32-1)</name>
    <dbReference type="NCBI Taxonomy" id="747525"/>
    <lineage>
        <taxon>Eukaryota</taxon>
        <taxon>Fungi</taxon>
        <taxon>Dikarya</taxon>
        <taxon>Basidiomycota</taxon>
        <taxon>Agaricomycotina</taxon>
        <taxon>Agaricomycetes</taxon>
        <taxon>Russulales</taxon>
        <taxon>Bondarzewiaceae</taxon>
        <taxon>Heterobasidion</taxon>
        <taxon>Heterobasidion annosum species complex</taxon>
    </lineage>
</organism>
<accession>W4K133</accession>
<dbReference type="SUPFAM" id="SSF57667">
    <property type="entry name" value="beta-beta-alpha zinc fingers"/>
    <property type="match status" value="1"/>
</dbReference>
<evidence type="ECO:0000313" key="5">
    <source>
        <dbReference type="Proteomes" id="UP000030671"/>
    </source>
</evidence>
<keyword evidence="1" id="KW-0862">Zinc</keyword>
<dbReference type="Proteomes" id="UP000030671">
    <property type="component" value="Unassembled WGS sequence"/>
</dbReference>
<dbReference type="AlphaFoldDB" id="W4K133"/>
<feature type="compositionally biased region" description="Polar residues" evidence="2">
    <location>
        <begin position="86"/>
        <end position="96"/>
    </location>
</feature>
<feature type="region of interest" description="Disordered" evidence="2">
    <location>
        <begin position="1"/>
        <end position="22"/>
    </location>
</feature>
<dbReference type="GeneID" id="20668383"/>
<dbReference type="GO" id="GO:0008270">
    <property type="term" value="F:zinc ion binding"/>
    <property type="evidence" value="ECO:0007669"/>
    <property type="project" value="UniProtKB-KW"/>
</dbReference>
<dbReference type="KEGG" id="hir:HETIRDRAFT_172034"/>
<keyword evidence="5" id="KW-1185">Reference proteome</keyword>
<reference evidence="4 5" key="1">
    <citation type="journal article" date="2012" name="New Phytol.">
        <title>Insight into trade-off between wood decay and parasitism from the genome of a fungal forest pathogen.</title>
        <authorList>
            <person name="Olson A."/>
            <person name="Aerts A."/>
            <person name="Asiegbu F."/>
            <person name="Belbahri L."/>
            <person name="Bouzid O."/>
            <person name="Broberg A."/>
            <person name="Canback B."/>
            <person name="Coutinho P.M."/>
            <person name="Cullen D."/>
            <person name="Dalman K."/>
            <person name="Deflorio G."/>
            <person name="van Diepen L.T."/>
            <person name="Dunand C."/>
            <person name="Duplessis S."/>
            <person name="Durling M."/>
            <person name="Gonthier P."/>
            <person name="Grimwood J."/>
            <person name="Fossdal C.G."/>
            <person name="Hansson D."/>
            <person name="Henrissat B."/>
            <person name="Hietala A."/>
            <person name="Himmelstrand K."/>
            <person name="Hoffmeister D."/>
            <person name="Hogberg N."/>
            <person name="James T.Y."/>
            <person name="Karlsson M."/>
            <person name="Kohler A."/>
            <person name="Kues U."/>
            <person name="Lee Y.H."/>
            <person name="Lin Y.C."/>
            <person name="Lind M."/>
            <person name="Lindquist E."/>
            <person name="Lombard V."/>
            <person name="Lucas S."/>
            <person name="Lunden K."/>
            <person name="Morin E."/>
            <person name="Murat C."/>
            <person name="Park J."/>
            <person name="Raffaello T."/>
            <person name="Rouze P."/>
            <person name="Salamov A."/>
            <person name="Schmutz J."/>
            <person name="Solheim H."/>
            <person name="Stahlberg J."/>
            <person name="Velez H."/>
            <person name="de Vries R.P."/>
            <person name="Wiebenga A."/>
            <person name="Woodward S."/>
            <person name="Yakovlev I."/>
            <person name="Garbelotto M."/>
            <person name="Martin F."/>
            <person name="Grigoriev I.V."/>
            <person name="Stenlid J."/>
        </authorList>
    </citation>
    <scope>NUCLEOTIDE SEQUENCE [LARGE SCALE GENOMIC DNA]</scope>
    <source>
        <strain evidence="4 5">TC 32-1</strain>
    </source>
</reference>
<evidence type="ECO:0000256" key="2">
    <source>
        <dbReference type="SAM" id="MobiDB-lite"/>
    </source>
</evidence>
<dbReference type="Pfam" id="PF00096">
    <property type="entry name" value="zf-C2H2"/>
    <property type="match status" value="2"/>
</dbReference>
<dbReference type="OrthoDB" id="10004641at2759"/>
<dbReference type="PROSITE" id="PS50157">
    <property type="entry name" value="ZINC_FINGER_C2H2_2"/>
    <property type="match status" value="2"/>
</dbReference>